<dbReference type="EMBL" id="VJMH01005855">
    <property type="protein sequence ID" value="KAF0692700.1"/>
    <property type="molecule type" value="Genomic_DNA"/>
</dbReference>
<sequence>MVEDVDLTFLFASDAELRDELTWVCDILASAYDDVSDEVIASAYDDVSDEVIAATPGAAASFEDTPPSSSEVSLRRKRVNCEARQKEEIERLRDQVETLATQLHQASTKRKANPCSFWKRTATTACLEKVHAIRENEQLKDDVTQQATFIERLTRMDTPSDSWQVYKLAAQASLRIMAIHAIADRQFRRLDSVLIRSAVLDQPTHVSTTRVVESRDTDDPSTSTLQVEFVHHATLAAPFHVIGDAMWRFVSGTFDGSRGATETVQVVDERTVYVMSVLPPLRPDRPSGISNLIRKRFVQHDRDVVVSRTVLDDPLAPQVLHGLVENKSMWAVAAPVANDPSQCTFSLIAHVRWPEVVYGGSHDSVAHLSSLLENASIESSLPLPNTGFLPPTVPSKLDLDLVPSDIMRVFAARAKEDTEALQQQLNDAIQAYENELTLKLGAFCEGVV</sequence>
<dbReference type="AlphaFoldDB" id="A0A485L613"/>
<evidence type="ECO:0000313" key="3">
    <source>
        <dbReference type="EMBL" id="VFT93017.1"/>
    </source>
</evidence>
<accession>A0A485L613</accession>
<reference evidence="3 4" key="1">
    <citation type="submission" date="2019-03" db="EMBL/GenBank/DDBJ databases">
        <authorList>
            <person name="Gaulin E."/>
            <person name="Dumas B."/>
        </authorList>
    </citation>
    <scope>NUCLEOTIDE SEQUENCE [LARGE SCALE GENOMIC DNA]</scope>
    <source>
        <strain evidence="3">CBS 568.67</strain>
    </source>
</reference>
<dbReference type="Proteomes" id="UP000332933">
    <property type="component" value="Unassembled WGS sequence"/>
</dbReference>
<organism evidence="3 4">
    <name type="scientific">Aphanomyces stellatus</name>
    <dbReference type="NCBI Taxonomy" id="120398"/>
    <lineage>
        <taxon>Eukaryota</taxon>
        <taxon>Sar</taxon>
        <taxon>Stramenopiles</taxon>
        <taxon>Oomycota</taxon>
        <taxon>Saprolegniomycetes</taxon>
        <taxon>Saprolegniales</taxon>
        <taxon>Verrucalvaceae</taxon>
        <taxon>Aphanomyces</taxon>
    </lineage>
</organism>
<evidence type="ECO:0000313" key="2">
    <source>
        <dbReference type="EMBL" id="KAF0692700.1"/>
    </source>
</evidence>
<reference evidence="2" key="2">
    <citation type="submission" date="2019-06" db="EMBL/GenBank/DDBJ databases">
        <title>Genomics analysis of Aphanomyces spp. identifies a new class of oomycete effector associated with host adaptation.</title>
        <authorList>
            <person name="Gaulin E."/>
        </authorList>
    </citation>
    <scope>NUCLEOTIDE SEQUENCE</scope>
    <source>
        <strain evidence="2">CBS 578.67</strain>
    </source>
</reference>
<dbReference type="EMBL" id="CAADRA010005876">
    <property type="protein sequence ID" value="VFT93017.1"/>
    <property type="molecule type" value="Genomic_DNA"/>
</dbReference>
<evidence type="ECO:0000256" key="1">
    <source>
        <dbReference type="SAM" id="Coils"/>
    </source>
</evidence>
<feature type="coiled-coil region" evidence="1">
    <location>
        <begin position="82"/>
        <end position="109"/>
    </location>
</feature>
<proteinExistence type="predicted"/>
<protein>
    <submittedName>
        <fullName evidence="3">Aste57867_16239 protein</fullName>
    </submittedName>
</protein>
<evidence type="ECO:0000313" key="4">
    <source>
        <dbReference type="Proteomes" id="UP000332933"/>
    </source>
</evidence>
<name>A0A485L613_9STRA</name>
<keyword evidence="1" id="KW-0175">Coiled coil</keyword>
<dbReference type="OrthoDB" id="72677at2759"/>
<keyword evidence="4" id="KW-1185">Reference proteome</keyword>
<gene>
    <name evidence="3" type="primary">Aste57867_16239</name>
    <name evidence="2" type="ORF">As57867_016182</name>
    <name evidence="3" type="ORF">ASTE57867_16239</name>
</gene>